<dbReference type="Pfam" id="PF03544">
    <property type="entry name" value="TonB_C"/>
    <property type="match status" value="1"/>
</dbReference>
<dbReference type="EMBL" id="CP017479">
    <property type="protein sequence ID" value="AOW08306.1"/>
    <property type="molecule type" value="Genomic_DNA"/>
</dbReference>
<accession>A0AAC9N4I3</accession>
<sequence>MNKNLLLLFVLFVVNFASAQATATMVDDAPYNYQDVEVRPEFPGGYTQLMAFIGKNFKLADYEGFGGIIKVAFVIEIDGSITNVKVVKDLGDGTGTEAKRVVSMFPKWSSGEFGGKKVRVLYELPIKVASQG</sequence>
<dbReference type="SUPFAM" id="SSF74653">
    <property type="entry name" value="TolA/TonB C-terminal domain"/>
    <property type="match status" value="1"/>
</dbReference>
<evidence type="ECO:0000259" key="2">
    <source>
        <dbReference type="Pfam" id="PF03544"/>
    </source>
</evidence>
<reference evidence="3 4" key="1">
    <citation type="submission" date="2016-10" db="EMBL/GenBank/DDBJ databases">
        <title>Flavobacterium gilvum sp. nov., isolated from stream water.</title>
        <authorList>
            <person name="Shin S.-K."/>
            <person name="Cho Y.-J."/>
            <person name="Yi H."/>
        </authorList>
    </citation>
    <scope>NUCLEOTIDE SEQUENCE [LARGE SCALE GENOMIC DNA]</scope>
    <source>
        <strain evidence="3 4">EM1308</strain>
    </source>
</reference>
<proteinExistence type="predicted"/>
<evidence type="ECO:0000313" key="3">
    <source>
        <dbReference type="EMBL" id="AOW08306.1"/>
    </source>
</evidence>
<feature type="domain" description="TonB C-terminal" evidence="2">
    <location>
        <begin position="60"/>
        <end position="126"/>
    </location>
</feature>
<feature type="signal peptide" evidence="1">
    <location>
        <begin position="1"/>
        <end position="19"/>
    </location>
</feature>
<dbReference type="AlphaFoldDB" id="A0AAC9N4I3"/>
<dbReference type="Gene3D" id="3.30.1150.10">
    <property type="match status" value="1"/>
</dbReference>
<keyword evidence="4" id="KW-1185">Reference proteome</keyword>
<name>A0AAC9N4I3_9FLAO</name>
<organism evidence="3 4">
    <name type="scientific">Flavobacterium gilvum</name>
    <dbReference type="NCBI Taxonomy" id="1492737"/>
    <lineage>
        <taxon>Bacteria</taxon>
        <taxon>Pseudomonadati</taxon>
        <taxon>Bacteroidota</taxon>
        <taxon>Flavobacteriia</taxon>
        <taxon>Flavobacteriales</taxon>
        <taxon>Flavobacteriaceae</taxon>
        <taxon>Flavobacterium</taxon>
    </lineage>
</organism>
<protein>
    <recommendedName>
        <fullName evidence="2">TonB C-terminal domain-containing protein</fullName>
    </recommendedName>
</protein>
<keyword evidence="1" id="KW-0732">Signal</keyword>
<dbReference type="KEGG" id="fgl:EM308_01630"/>
<dbReference type="RefSeq" id="WP_051877908.1">
    <property type="nucleotide sequence ID" value="NZ_CP017479.1"/>
</dbReference>
<feature type="chain" id="PRO_5041928496" description="TonB C-terminal domain-containing protein" evidence="1">
    <location>
        <begin position="20"/>
        <end position="132"/>
    </location>
</feature>
<dbReference type="Proteomes" id="UP000175968">
    <property type="component" value="Chromosome"/>
</dbReference>
<evidence type="ECO:0000256" key="1">
    <source>
        <dbReference type="SAM" id="SignalP"/>
    </source>
</evidence>
<dbReference type="GO" id="GO:0055085">
    <property type="term" value="P:transmembrane transport"/>
    <property type="evidence" value="ECO:0007669"/>
    <property type="project" value="InterPro"/>
</dbReference>
<evidence type="ECO:0000313" key="4">
    <source>
        <dbReference type="Proteomes" id="UP000175968"/>
    </source>
</evidence>
<gene>
    <name evidence="3" type="ORF">EM308_01630</name>
</gene>
<dbReference type="InterPro" id="IPR037682">
    <property type="entry name" value="TonB_C"/>
</dbReference>